<reference evidence="2 3" key="1">
    <citation type="submission" date="2020-07" db="EMBL/GenBank/DDBJ databases">
        <title>Comparative genomics of pyrophilous fungi reveals a link between fire events and developmental genes.</title>
        <authorList>
            <consortium name="DOE Joint Genome Institute"/>
            <person name="Steindorff A.S."/>
            <person name="Carver A."/>
            <person name="Calhoun S."/>
            <person name="Stillman K."/>
            <person name="Liu H."/>
            <person name="Lipzen A."/>
            <person name="Pangilinan J."/>
            <person name="Labutti K."/>
            <person name="Bruns T.D."/>
            <person name="Grigoriev I.V."/>
        </authorList>
    </citation>
    <scope>NUCLEOTIDE SEQUENCE [LARGE SCALE GENOMIC DNA]</scope>
    <source>
        <strain evidence="2 3">CBS 144469</strain>
    </source>
</reference>
<organism evidence="2 3">
    <name type="scientific">Ephemerocybe angulata</name>
    <dbReference type="NCBI Taxonomy" id="980116"/>
    <lineage>
        <taxon>Eukaryota</taxon>
        <taxon>Fungi</taxon>
        <taxon>Dikarya</taxon>
        <taxon>Basidiomycota</taxon>
        <taxon>Agaricomycotina</taxon>
        <taxon>Agaricomycetes</taxon>
        <taxon>Agaricomycetidae</taxon>
        <taxon>Agaricales</taxon>
        <taxon>Agaricineae</taxon>
        <taxon>Psathyrellaceae</taxon>
        <taxon>Ephemerocybe</taxon>
    </lineage>
</organism>
<dbReference type="PANTHER" id="PTHR43162">
    <property type="match status" value="1"/>
</dbReference>
<protein>
    <submittedName>
        <fullName evidence="2">NmrA family protein</fullName>
    </submittedName>
</protein>
<dbReference type="Proteomes" id="UP000521943">
    <property type="component" value="Unassembled WGS sequence"/>
</dbReference>
<dbReference type="InterPro" id="IPR016040">
    <property type="entry name" value="NAD(P)-bd_dom"/>
</dbReference>
<dbReference type="OrthoDB" id="419598at2759"/>
<dbReference type="EMBL" id="JACGCI010000070">
    <property type="protein sequence ID" value="KAF6748515.1"/>
    <property type="molecule type" value="Genomic_DNA"/>
</dbReference>
<keyword evidence="3" id="KW-1185">Reference proteome</keyword>
<evidence type="ECO:0000313" key="2">
    <source>
        <dbReference type="EMBL" id="KAF6748515.1"/>
    </source>
</evidence>
<name>A0A8H6HK44_9AGAR</name>
<accession>A0A8H6HK44</accession>
<dbReference type="InterPro" id="IPR051604">
    <property type="entry name" value="Ergot_Alk_Oxidoreductase"/>
</dbReference>
<feature type="domain" description="NAD(P)-binding" evidence="1">
    <location>
        <begin position="7"/>
        <end position="141"/>
    </location>
</feature>
<dbReference type="Pfam" id="PF13460">
    <property type="entry name" value="NAD_binding_10"/>
    <property type="match status" value="1"/>
</dbReference>
<dbReference type="Gene3D" id="3.90.25.10">
    <property type="entry name" value="UDP-galactose 4-epimerase, domain 1"/>
    <property type="match status" value="1"/>
</dbReference>
<proteinExistence type="predicted"/>
<gene>
    <name evidence="2" type="ORF">DFP72DRAFT_572606</name>
</gene>
<evidence type="ECO:0000259" key="1">
    <source>
        <dbReference type="Pfam" id="PF13460"/>
    </source>
</evidence>
<dbReference type="AlphaFoldDB" id="A0A8H6HK44"/>
<comment type="caution">
    <text evidence="2">The sequence shown here is derived from an EMBL/GenBank/DDBJ whole genome shotgun (WGS) entry which is preliminary data.</text>
</comment>
<dbReference type="Gene3D" id="3.40.50.720">
    <property type="entry name" value="NAD(P)-binding Rossmann-like Domain"/>
    <property type="match status" value="1"/>
</dbReference>
<dbReference type="InterPro" id="IPR036291">
    <property type="entry name" value="NAD(P)-bd_dom_sf"/>
</dbReference>
<evidence type="ECO:0000313" key="3">
    <source>
        <dbReference type="Proteomes" id="UP000521943"/>
    </source>
</evidence>
<dbReference type="SUPFAM" id="SSF51735">
    <property type="entry name" value="NAD(P)-binding Rossmann-fold domains"/>
    <property type="match status" value="1"/>
</dbReference>
<dbReference type="PANTHER" id="PTHR43162:SF1">
    <property type="entry name" value="PRESTALK A DIFFERENTIATION PROTEIN A"/>
    <property type="match status" value="1"/>
</dbReference>
<sequence length="286" mass="31141">MSTFITGGASQTGSVLASLLRASGHPVLFGSRSGNVPDGFDSVKFDWNDPSTFEGAFSAPNHEIQNVYLIFVGIWDPLPIAQPFIDLAVKKGVKRFVLLSGSNRQTEKGPSSIGVGRVHTYLDDQGLDYVALRPTWFTENLLKLYGTGIKKFNAIQTIVPTGKIPFVAVQDIAQAAYDAIVNIDSLPSREPTLIGPELVSYPEIAEILTTTLGRQITHSVITPDELVKRYLAYGLPEPHANALLKAESEVENGSEKRHLTDPRVIVGKVGVKEWVEKNKDVFSPAA</sequence>